<dbReference type="Pfam" id="PF13257">
    <property type="entry name" value="DUF4048"/>
    <property type="match status" value="1"/>
</dbReference>
<evidence type="ECO:0000256" key="2">
    <source>
        <dbReference type="SAM" id="MobiDB-lite"/>
    </source>
</evidence>
<dbReference type="KEGG" id="pbl:PAAG_07808"/>
<sequence>MDRTSIIPTPDPRPDEHASSSSFENPQQAKRASLPPRPNVTARHAKRLTLNFPITASACIASHPASSQDSPASSIMSSATQSSLISSPDHSIASSQTDANNSSYDFLTVLAAQERKVLELREELQKAEAELVSLKCQWSLVEKDRRKAEIIHRTYLLKQLKYGEQSVVDGSKFPNSDHTTLVPNHVKTGRELERRNSYWNSQSSSPEHTPSTTTSAKGRTVFQGSKHTRTLSLLSTSTNSEFKLPFPELKDSGVPEQTTMSRSSRHPRSATLPSVKRSDNSNPANEGNFTEASEEHKVQWRRTLPPIARDVTADALMKTGRQMAADLREGLWTFIEDIRQAAVGEEGINGSRSRITLASQSGTRGTKRGGSLSSTRTGRSTTSRGVIDSTSGNDSTSKAQEMSFWSEFGIYIPDQTAKCPQYTGSPSGGKQQQQQQQHRQQRQEHEQDPEDSGLQDRDDNWDMWDSPQLKPKTYTPSSSNSTSISNRDRSPSTDTSSPRTSVSFASHTTSPITEPEQSATKSDGIPWPALGKFHPSTFSRTASHLMAEWERSLSSPEEQKPQNRPSGSKEK</sequence>
<feature type="compositionally biased region" description="Low complexity" evidence="2">
    <location>
        <begin position="63"/>
        <end position="87"/>
    </location>
</feature>
<feature type="compositionally biased region" description="Low complexity" evidence="2">
    <location>
        <begin position="361"/>
        <end position="385"/>
    </location>
</feature>
<feature type="region of interest" description="Disordered" evidence="2">
    <location>
        <begin position="417"/>
        <end position="571"/>
    </location>
</feature>
<feature type="coiled-coil region" evidence="1">
    <location>
        <begin position="110"/>
        <end position="137"/>
    </location>
</feature>
<dbReference type="OMA" id="PWPAITK"/>
<dbReference type="InterPro" id="IPR025122">
    <property type="entry name" value="DUF4048"/>
</dbReference>
<feature type="compositionally biased region" description="Basic and acidic residues" evidence="2">
    <location>
        <begin position="547"/>
        <end position="571"/>
    </location>
</feature>
<evidence type="ECO:0000259" key="3">
    <source>
        <dbReference type="Pfam" id="PF13257"/>
    </source>
</evidence>
<evidence type="ECO:0000313" key="5">
    <source>
        <dbReference type="Proteomes" id="UP000002059"/>
    </source>
</evidence>
<keyword evidence="5" id="KW-1185">Reference proteome</keyword>
<reference evidence="4 5" key="1">
    <citation type="journal article" date="2011" name="PLoS Genet.">
        <title>Comparative genomic analysis of human fungal pathogens causing paracoccidioidomycosis.</title>
        <authorList>
            <person name="Desjardins C.A."/>
            <person name="Champion M.D."/>
            <person name="Holder J.W."/>
            <person name="Muszewska A."/>
            <person name="Goldberg J."/>
            <person name="Bailao A.M."/>
            <person name="Brigido M.M."/>
            <person name="Ferreira M.E."/>
            <person name="Garcia A.M."/>
            <person name="Grynberg M."/>
            <person name="Gujja S."/>
            <person name="Heiman D.I."/>
            <person name="Henn M.R."/>
            <person name="Kodira C.D."/>
            <person name="Leon-Narvaez H."/>
            <person name="Longo L.V."/>
            <person name="Ma L.J."/>
            <person name="Malavazi I."/>
            <person name="Matsuo A.L."/>
            <person name="Morais F.V."/>
            <person name="Pereira M."/>
            <person name="Rodriguez-Brito S."/>
            <person name="Sakthikumar S."/>
            <person name="Salem-Izacc S.M."/>
            <person name="Sykes S.M."/>
            <person name="Teixeira M.M."/>
            <person name="Vallejo M.C."/>
            <person name="Walter M.E."/>
            <person name="Yandava C."/>
            <person name="Young S."/>
            <person name="Zeng Q."/>
            <person name="Zucker J."/>
            <person name="Felipe M.S."/>
            <person name="Goldman G.H."/>
            <person name="Haas B.J."/>
            <person name="McEwen J.G."/>
            <person name="Nino-Vega G."/>
            <person name="Puccia R."/>
            <person name="San-Blas G."/>
            <person name="Soares C.M."/>
            <person name="Birren B.W."/>
            <person name="Cuomo C.A."/>
        </authorList>
    </citation>
    <scope>NUCLEOTIDE SEQUENCE [LARGE SCALE GENOMIC DNA]</scope>
    <source>
        <strain evidence="5">ATCC MYA-826 / Pb01</strain>
    </source>
</reference>
<evidence type="ECO:0000313" key="4">
    <source>
        <dbReference type="EMBL" id="EEH37252.2"/>
    </source>
</evidence>
<feature type="compositionally biased region" description="Polar residues" evidence="2">
    <location>
        <begin position="88"/>
        <end position="98"/>
    </location>
</feature>
<feature type="compositionally biased region" description="Polar residues" evidence="2">
    <location>
        <begin position="19"/>
        <end position="30"/>
    </location>
</feature>
<dbReference type="RefSeq" id="XP_002790509.2">
    <property type="nucleotide sequence ID" value="XM_002790463.2"/>
</dbReference>
<keyword evidence="1" id="KW-0175">Coiled coil</keyword>
<feature type="region of interest" description="Disordered" evidence="2">
    <location>
        <begin position="187"/>
        <end position="299"/>
    </location>
</feature>
<dbReference type="VEuPathDB" id="FungiDB:PAAG_07808"/>
<proteinExistence type="predicted"/>
<dbReference type="EMBL" id="KN294016">
    <property type="protein sequence ID" value="EEH37252.2"/>
    <property type="molecule type" value="Genomic_DNA"/>
</dbReference>
<dbReference type="Proteomes" id="UP000002059">
    <property type="component" value="Partially assembled WGS sequence"/>
</dbReference>
<accession>C1HA79</accession>
<feature type="compositionally biased region" description="Polar residues" evidence="2">
    <location>
        <begin position="280"/>
        <end position="291"/>
    </location>
</feature>
<feature type="compositionally biased region" description="Polar residues" evidence="2">
    <location>
        <begin position="502"/>
        <end position="521"/>
    </location>
</feature>
<protein>
    <recommendedName>
        <fullName evidence="3">DUF4048 domain-containing protein</fullName>
    </recommendedName>
</protein>
<feature type="domain" description="DUF4048" evidence="3">
    <location>
        <begin position="227"/>
        <end position="481"/>
    </location>
</feature>
<feature type="region of interest" description="Disordered" evidence="2">
    <location>
        <begin position="353"/>
        <end position="398"/>
    </location>
</feature>
<feature type="compositionally biased region" description="Low complexity" evidence="2">
    <location>
        <begin position="201"/>
        <end position="215"/>
    </location>
</feature>
<dbReference type="GeneID" id="9093749"/>
<feature type="region of interest" description="Disordered" evidence="2">
    <location>
        <begin position="63"/>
        <end position="98"/>
    </location>
</feature>
<dbReference type="AlphaFoldDB" id="C1HA79"/>
<dbReference type="eggNOG" id="ENOG502S19N">
    <property type="taxonomic scope" value="Eukaryota"/>
</dbReference>
<feature type="region of interest" description="Disordered" evidence="2">
    <location>
        <begin position="1"/>
        <end position="39"/>
    </location>
</feature>
<feature type="compositionally biased region" description="Polar residues" evidence="2">
    <location>
        <begin position="388"/>
        <end position="398"/>
    </location>
</feature>
<gene>
    <name evidence="4" type="ORF">PAAG_07808</name>
</gene>
<dbReference type="HOGENOM" id="CLU_016967_3_1_1"/>
<name>C1HA79_PARBA</name>
<evidence type="ECO:0000256" key="1">
    <source>
        <dbReference type="SAM" id="Coils"/>
    </source>
</evidence>
<organism evidence="4 5">
    <name type="scientific">Paracoccidioides lutzii (strain ATCC MYA-826 / Pb01)</name>
    <name type="common">Paracoccidioides brasiliensis</name>
    <dbReference type="NCBI Taxonomy" id="502779"/>
    <lineage>
        <taxon>Eukaryota</taxon>
        <taxon>Fungi</taxon>
        <taxon>Dikarya</taxon>
        <taxon>Ascomycota</taxon>
        <taxon>Pezizomycotina</taxon>
        <taxon>Eurotiomycetes</taxon>
        <taxon>Eurotiomycetidae</taxon>
        <taxon>Onygenales</taxon>
        <taxon>Ajellomycetaceae</taxon>
        <taxon>Paracoccidioides</taxon>
    </lineage>
</organism>
<dbReference type="OrthoDB" id="4097086at2759"/>
<feature type="compositionally biased region" description="Low complexity" evidence="2">
    <location>
        <begin position="492"/>
        <end position="501"/>
    </location>
</feature>